<evidence type="ECO:0000313" key="2">
    <source>
        <dbReference type="EMBL" id="AHI33374.1"/>
    </source>
</evidence>
<dbReference type="RefSeq" id="WP_041335685.1">
    <property type="nucleotide sequence ID" value="NZ_CP136535.1"/>
</dbReference>
<evidence type="ECO:0000313" key="5">
    <source>
        <dbReference type="Proteomes" id="UP000199211"/>
    </source>
</evidence>
<keyword evidence="5" id="KW-1185">Reference proteome</keyword>
<gene>
    <name evidence="2" type="ORF">AU15_19385</name>
    <name evidence="3" type="ORF">SAMN04487868_10320</name>
</gene>
<evidence type="ECO:0008006" key="6">
    <source>
        <dbReference type="Google" id="ProtNLM"/>
    </source>
</evidence>
<feature type="chain" id="PRO_5044739851" description="Lipoprotein" evidence="1">
    <location>
        <begin position="19"/>
        <end position="83"/>
    </location>
</feature>
<accession>W5YWX6</accession>
<dbReference type="EMBL" id="FOTV01000003">
    <property type="protein sequence ID" value="SFL50099.1"/>
    <property type="molecule type" value="Genomic_DNA"/>
</dbReference>
<evidence type="ECO:0000256" key="1">
    <source>
        <dbReference type="SAM" id="SignalP"/>
    </source>
</evidence>
<protein>
    <recommendedName>
        <fullName evidence="6">Lipoprotein</fullName>
    </recommendedName>
</protein>
<feature type="signal peptide" evidence="1">
    <location>
        <begin position="1"/>
        <end position="18"/>
    </location>
</feature>
<sequence>MKLTMKLAGTGLITLALAGCFDGSSSSGGGGGDRPDPAVDFSTFVKAEIANTDDTREAVQINDKEFSFNDQNNEQAFDDLFIQ</sequence>
<dbReference type="PROSITE" id="PS51257">
    <property type="entry name" value="PROKAR_LIPOPROTEIN"/>
    <property type="match status" value="1"/>
</dbReference>
<dbReference type="HOGENOM" id="CLU_195238_0_0_6"/>
<accession>A0A1I4I6U2</accession>
<keyword evidence="1" id="KW-0732">Signal</keyword>
<dbReference type="Proteomes" id="UP000035081">
    <property type="component" value="Chromosome"/>
</dbReference>
<dbReference type="KEGG" id="msr:AU15_19385"/>
<dbReference type="EMBL" id="CP007152">
    <property type="protein sequence ID" value="AHI33374.1"/>
    <property type="molecule type" value="Genomic_DNA"/>
</dbReference>
<reference evidence="2 4" key="1">
    <citation type="journal article" date="2014" name="Genome Announc.">
        <title>Draft Genome Sequences of Marinobacter similis A3d10T and Marinobacter salarius R9SW1T.</title>
        <authorList>
            <person name="Ivanova E.P."/>
            <person name="Ng H.J."/>
            <person name="Webb H.K."/>
            <person name="Feng G."/>
            <person name="Oshima K."/>
            <person name="Hattori M."/>
            <person name="Ohkuma M."/>
            <person name="Sergeev A.F."/>
            <person name="Mikhailov V.V."/>
            <person name="Crawford R.J."/>
            <person name="Sawabe T."/>
        </authorList>
    </citation>
    <scope>NUCLEOTIDE SEQUENCE [LARGE SCALE GENOMIC DNA]</scope>
    <source>
        <strain evidence="4">A3d10 and R9SW1</strain>
        <strain evidence="2">R9SW1</strain>
    </source>
</reference>
<evidence type="ECO:0000313" key="3">
    <source>
        <dbReference type="EMBL" id="SFL50099.1"/>
    </source>
</evidence>
<dbReference type="AlphaFoldDB" id="W5YWX6"/>
<dbReference type="Proteomes" id="UP000199211">
    <property type="component" value="Unassembled WGS sequence"/>
</dbReference>
<name>W5YWX6_9GAMM</name>
<organism evidence="2 4">
    <name type="scientific">Marinobacter salarius</name>
    <dbReference type="NCBI Taxonomy" id="1420917"/>
    <lineage>
        <taxon>Bacteria</taxon>
        <taxon>Pseudomonadati</taxon>
        <taxon>Pseudomonadota</taxon>
        <taxon>Gammaproteobacteria</taxon>
        <taxon>Pseudomonadales</taxon>
        <taxon>Marinobacteraceae</taxon>
        <taxon>Marinobacter</taxon>
    </lineage>
</organism>
<proteinExistence type="predicted"/>
<evidence type="ECO:0000313" key="4">
    <source>
        <dbReference type="Proteomes" id="UP000035081"/>
    </source>
</evidence>
<reference evidence="3 5" key="2">
    <citation type="submission" date="2016-10" db="EMBL/GenBank/DDBJ databases">
        <authorList>
            <person name="Varghese N."/>
            <person name="Submissions S."/>
        </authorList>
    </citation>
    <scope>NUCLEOTIDE SEQUENCE [LARGE SCALE GENOMIC DNA]</scope>
    <source>
        <strain evidence="3 5">DSM 26291</strain>
    </source>
</reference>